<comment type="caution">
    <text evidence="2">The sequence shown here is derived from an EMBL/GenBank/DDBJ whole genome shotgun (WGS) entry which is preliminary data.</text>
</comment>
<organism evidence="2 3">
    <name type="scientific">Lachnotalea glycerini</name>
    <dbReference type="NCBI Taxonomy" id="1763509"/>
    <lineage>
        <taxon>Bacteria</taxon>
        <taxon>Bacillati</taxon>
        <taxon>Bacillota</taxon>
        <taxon>Clostridia</taxon>
        <taxon>Lachnospirales</taxon>
        <taxon>Lachnospiraceae</taxon>
        <taxon>Lachnotalea</taxon>
    </lineage>
</organism>
<dbReference type="EMBL" id="NOKA02000052">
    <property type="protein sequence ID" value="RDY30003.1"/>
    <property type="molecule type" value="Genomic_DNA"/>
</dbReference>
<reference evidence="2 3" key="1">
    <citation type="journal article" date="2017" name="Genome Announc.">
        <title>Draft Genome Sequence of a Sporulating and Motile Strain of Lachnotalea glycerini Isolated from Water in Quebec City, Canada.</title>
        <authorList>
            <person name="Maheux A.F."/>
            <person name="Boudreau D.K."/>
            <person name="Berube E."/>
            <person name="Boissinot M."/>
            <person name="Raymond F."/>
            <person name="Brodeur S."/>
            <person name="Corbeil J."/>
            <person name="Isabel S."/>
            <person name="Omar R.F."/>
            <person name="Bergeron M.G."/>
        </authorList>
    </citation>
    <scope>NUCLEOTIDE SEQUENCE [LARGE SCALE GENOMIC DNA]</scope>
    <source>
        <strain evidence="2 3">CCRI-19302</strain>
    </source>
</reference>
<dbReference type="OrthoDB" id="4964195at2"/>
<dbReference type="RefSeq" id="WP_094377438.1">
    <property type="nucleotide sequence ID" value="NZ_NOKA02000052.1"/>
</dbReference>
<dbReference type="InterPro" id="IPR014976">
    <property type="entry name" value="AbpA_HamA_C"/>
</dbReference>
<keyword evidence="3" id="KW-1185">Reference proteome</keyword>
<proteinExistence type="predicted"/>
<feature type="domain" description="Anti-bacteriophage protein A/HamA C-terminal" evidence="1">
    <location>
        <begin position="23"/>
        <end position="300"/>
    </location>
</feature>
<name>A0A371JBA5_9FIRM</name>
<accession>A0A371JBA5</accession>
<evidence type="ECO:0000313" key="2">
    <source>
        <dbReference type="EMBL" id="RDY30003.1"/>
    </source>
</evidence>
<dbReference type="Pfam" id="PF08878">
    <property type="entry name" value="HamA"/>
    <property type="match status" value="1"/>
</dbReference>
<evidence type="ECO:0000259" key="1">
    <source>
        <dbReference type="Pfam" id="PF08878"/>
    </source>
</evidence>
<protein>
    <submittedName>
        <fullName evidence="2">DUF1837 domain-containing protein</fullName>
    </submittedName>
</protein>
<evidence type="ECO:0000313" key="3">
    <source>
        <dbReference type="Proteomes" id="UP000216411"/>
    </source>
</evidence>
<gene>
    <name evidence="2" type="ORF">CG710_016845</name>
</gene>
<dbReference type="Proteomes" id="UP000216411">
    <property type="component" value="Unassembled WGS sequence"/>
</dbReference>
<sequence>MELSLKESEFLSSFDLLWSKDLDKYKKNKLNLFVLKINSNEFDYDLLVDMLLDPVIDYSISRQVKEKYKNRPGTLSQKAREKFVDYTRNNGELGELLLFCFLETHLGAPKILTKLELKTSTSHYVNGADGVHFLKLPDGNYQLIFGESKTYKNIDGAISDAFKSIYNFKNGINEKGNEKSGLQYEKSLISDNLFKEAFSEEEREFLESIIYPTKRRKFDVDDAFGIFIGFQINVNDDEMAMPTSEFRKMIKTVVDKEVSKYFAYIQKKITDLKLQGHNFYIYVLPFTDIDTKRKRIMEAITK</sequence>
<dbReference type="AlphaFoldDB" id="A0A371JBA5"/>